<evidence type="ECO:0000313" key="2">
    <source>
        <dbReference type="Proteomes" id="UP000504756"/>
    </source>
</evidence>
<proteinExistence type="predicted"/>
<dbReference type="EMBL" id="BLXU01000008">
    <property type="protein sequence ID" value="GFO52163.1"/>
    <property type="molecule type" value="Genomic_DNA"/>
</dbReference>
<sequence>MNIKKCCNKADCFCEFVVNYDKSTGWIISTNSTAYAQILKAFENETAVLSYSELTKNHYATIKTKDVLLVRNIISELEK</sequence>
<accession>A0A6L2ZVK9</accession>
<dbReference type="Proteomes" id="UP000504756">
    <property type="component" value="Unassembled WGS sequence"/>
</dbReference>
<gene>
    <name evidence="1" type="ORF">ikelab_14380</name>
</gene>
<evidence type="ECO:0000313" key="1">
    <source>
        <dbReference type="EMBL" id="GFO52163.1"/>
    </source>
</evidence>
<dbReference type="AlphaFoldDB" id="A0A6L2ZVK9"/>
<reference evidence="1 2" key="1">
    <citation type="submission" date="2020-06" db="EMBL/GenBank/DDBJ databases">
        <title>Draft genome sequence of Lactic acid bacteria from Okinawan-style tofu.</title>
        <authorList>
            <person name="Takara I."/>
            <person name="Ikematsu S."/>
        </authorList>
    </citation>
    <scope>NUCLEOTIDE SEQUENCE [LARGE SCALE GENOMIC DNA]</scope>
    <source>
        <strain evidence="2">lg38</strain>
    </source>
</reference>
<protein>
    <submittedName>
        <fullName evidence="1">Uncharacterized protein</fullName>
    </submittedName>
</protein>
<name>A0A6L2ZVK9_9LACT</name>
<dbReference type="RefSeq" id="WP_165706612.1">
    <property type="nucleotide sequence ID" value="NZ_BLXU01000008.1"/>
</dbReference>
<organism evidence="1 2">
    <name type="scientific">Lactococcus garvieae</name>
    <dbReference type="NCBI Taxonomy" id="1363"/>
    <lineage>
        <taxon>Bacteria</taxon>
        <taxon>Bacillati</taxon>
        <taxon>Bacillota</taxon>
        <taxon>Bacilli</taxon>
        <taxon>Lactobacillales</taxon>
        <taxon>Streptococcaceae</taxon>
        <taxon>Lactococcus</taxon>
    </lineage>
</organism>
<comment type="caution">
    <text evidence="1">The sequence shown here is derived from an EMBL/GenBank/DDBJ whole genome shotgun (WGS) entry which is preliminary data.</text>
</comment>